<dbReference type="Pfam" id="PF13560">
    <property type="entry name" value="HTH_31"/>
    <property type="match status" value="1"/>
</dbReference>
<dbReference type="OrthoDB" id="4350134at2"/>
<feature type="domain" description="HTH cro/C1-type" evidence="1">
    <location>
        <begin position="20"/>
        <end position="74"/>
    </location>
</feature>
<gene>
    <name evidence="2" type="ORF">AQ490_12140</name>
</gene>
<evidence type="ECO:0000313" key="2">
    <source>
        <dbReference type="EMBL" id="KRV46615.1"/>
    </source>
</evidence>
<accession>A0A0T6LKI6</accession>
<dbReference type="eggNOG" id="COG1396">
    <property type="taxonomic scope" value="Bacteria"/>
</dbReference>
<dbReference type="AlphaFoldDB" id="A0A0T6LKI6"/>
<evidence type="ECO:0000313" key="3">
    <source>
        <dbReference type="Proteomes" id="UP000050867"/>
    </source>
</evidence>
<dbReference type="InterPro" id="IPR043917">
    <property type="entry name" value="DUF5753"/>
</dbReference>
<reference evidence="2 3" key="1">
    <citation type="submission" date="2015-10" db="EMBL/GenBank/DDBJ databases">
        <title>Draft genome sequence of pyrrolomycin-producing Streptomyces vitaminophilus.</title>
        <authorList>
            <person name="Graham D.E."/>
            <person name="Mahan K.M."/>
            <person name="Klingeman D.M."/>
            <person name="Hettich R.L."/>
            <person name="Parry R.J."/>
        </authorList>
    </citation>
    <scope>NUCLEOTIDE SEQUENCE [LARGE SCALE GENOMIC DNA]</scope>
    <source>
        <strain evidence="2 3">ATCC 31673</strain>
    </source>
</reference>
<dbReference type="RefSeq" id="WP_026220416.1">
    <property type="nucleotide sequence ID" value="NZ_LLZU01000039.1"/>
</dbReference>
<dbReference type="SMART" id="SM00530">
    <property type="entry name" value="HTH_XRE"/>
    <property type="match status" value="1"/>
</dbReference>
<proteinExistence type="predicted"/>
<dbReference type="InterPro" id="IPR010982">
    <property type="entry name" value="Lambda_DNA-bd_dom_sf"/>
</dbReference>
<dbReference type="InterPro" id="IPR001387">
    <property type="entry name" value="Cro/C1-type_HTH"/>
</dbReference>
<name>A0A0T6LKI6_WENVI</name>
<dbReference type="SUPFAM" id="SSF47413">
    <property type="entry name" value="lambda repressor-like DNA-binding domains"/>
    <property type="match status" value="1"/>
</dbReference>
<comment type="caution">
    <text evidence="2">The sequence shown here is derived from an EMBL/GenBank/DDBJ whole genome shotgun (WGS) entry which is preliminary data.</text>
</comment>
<evidence type="ECO:0000259" key="1">
    <source>
        <dbReference type="PROSITE" id="PS50943"/>
    </source>
</evidence>
<dbReference type="CDD" id="cd00093">
    <property type="entry name" value="HTH_XRE"/>
    <property type="match status" value="1"/>
</dbReference>
<protein>
    <recommendedName>
        <fullName evidence="1">HTH cro/C1-type domain-containing protein</fullName>
    </recommendedName>
</protein>
<dbReference type="Pfam" id="PF19054">
    <property type="entry name" value="DUF5753"/>
    <property type="match status" value="1"/>
</dbReference>
<dbReference type="Gene3D" id="1.10.260.40">
    <property type="entry name" value="lambda repressor-like DNA-binding domains"/>
    <property type="match status" value="1"/>
</dbReference>
<dbReference type="Proteomes" id="UP000050867">
    <property type="component" value="Unassembled WGS sequence"/>
</dbReference>
<dbReference type="PROSITE" id="PS50943">
    <property type="entry name" value="HTH_CROC1"/>
    <property type="match status" value="1"/>
</dbReference>
<keyword evidence="3" id="KW-1185">Reference proteome</keyword>
<dbReference type="GO" id="GO:0003677">
    <property type="term" value="F:DNA binding"/>
    <property type="evidence" value="ECO:0007669"/>
    <property type="project" value="InterPro"/>
</dbReference>
<organism evidence="2 3">
    <name type="scientific">Wenjunlia vitaminophila</name>
    <name type="common">Streptomyces vitaminophilus</name>
    <dbReference type="NCBI Taxonomy" id="76728"/>
    <lineage>
        <taxon>Bacteria</taxon>
        <taxon>Bacillati</taxon>
        <taxon>Actinomycetota</taxon>
        <taxon>Actinomycetes</taxon>
        <taxon>Kitasatosporales</taxon>
        <taxon>Streptomycetaceae</taxon>
        <taxon>Wenjunlia</taxon>
    </lineage>
</organism>
<dbReference type="STRING" id="76728.AQ490_12140"/>
<dbReference type="EMBL" id="LLZU01000039">
    <property type="protein sequence ID" value="KRV46615.1"/>
    <property type="molecule type" value="Genomic_DNA"/>
</dbReference>
<sequence>MSVVSNTGPLAARRQLGAALRRLRDQRAMTAEEVGGHLDCHLSKVTRLEQGKRACTKRDFEALMDLYGVEAQERERLHALMLRGRQRVAPWWHAYRDVISANYDEFLTYEAEASRCLEYQPLLIPAQLQTEDYARAVTGVGFAALGPDQVDSLVEVKLKRQARLREEPPLEIRAVITEAALRFHVGGPAVMRDQLRALTKAAAAPHASLRVIPCSAGEKGIATGAFTLFGIGNDADVAFVESAEVTTFRDEPLTLRRLNRLFKNLSEAALPEQDSLDLVKRIERELI</sequence>